<keyword evidence="2" id="KW-0472">Membrane</keyword>
<feature type="region of interest" description="Disordered" evidence="1">
    <location>
        <begin position="20"/>
        <end position="70"/>
    </location>
</feature>
<protein>
    <submittedName>
        <fullName evidence="3">Uncharacterized protein</fullName>
    </submittedName>
</protein>
<evidence type="ECO:0000256" key="1">
    <source>
        <dbReference type="SAM" id="MobiDB-lite"/>
    </source>
</evidence>
<dbReference type="EnsemblMetazoa" id="ACUA024918-RA">
    <property type="protein sequence ID" value="ACUA024918-PA"/>
    <property type="gene ID" value="ACUA024918"/>
</dbReference>
<keyword evidence="2" id="KW-0812">Transmembrane</keyword>
<reference evidence="3" key="2">
    <citation type="submission" date="2020-05" db="UniProtKB">
        <authorList>
            <consortium name="EnsemblMetazoa"/>
        </authorList>
    </citation>
    <scope>IDENTIFICATION</scope>
    <source>
        <strain evidence="3">A-37</strain>
    </source>
</reference>
<accession>A0A182MS33</accession>
<evidence type="ECO:0000313" key="4">
    <source>
        <dbReference type="Proteomes" id="UP000075883"/>
    </source>
</evidence>
<feature type="transmembrane region" description="Helical" evidence="2">
    <location>
        <begin position="88"/>
        <end position="108"/>
    </location>
</feature>
<dbReference type="AlphaFoldDB" id="A0A182MS33"/>
<sequence>MEIYNRRRLGAVSGATVCDTDAEGPTTQGVAATPVAPLDGIESRINGGEKEHEQGTNSTTPSLPKPARTDSVASRWQIRGRIYHRSHLHLLLVAAVLLTHMLVNIRIVTYL</sequence>
<proteinExistence type="predicted"/>
<evidence type="ECO:0000313" key="3">
    <source>
        <dbReference type="EnsemblMetazoa" id="ACUA024918-PA"/>
    </source>
</evidence>
<organism evidence="3 4">
    <name type="scientific">Anopheles culicifacies</name>
    <dbReference type="NCBI Taxonomy" id="139723"/>
    <lineage>
        <taxon>Eukaryota</taxon>
        <taxon>Metazoa</taxon>
        <taxon>Ecdysozoa</taxon>
        <taxon>Arthropoda</taxon>
        <taxon>Hexapoda</taxon>
        <taxon>Insecta</taxon>
        <taxon>Pterygota</taxon>
        <taxon>Neoptera</taxon>
        <taxon>Endopterygota</taxon>
        <taxon>Diptera</taxon>
        <taxon>Nematocera</taxon>
        <taxon>Culicoidea</taxon>
        <taxon>Culicidae</taxon>
        <taxon>Anophelinae</taxon>
        <taxon>Anopheles</taxon>
        <taxon>culicifacies species complex</taxon>
    </lineage>
</organism>
<reference evidence="4" key="1">
    <citation type="submission" date="2013-09" db="EMBL/GenBank/DDBJ databases">
        <title>The Genome Sequence of Anopheles culicifacies species A.</title>
        <authorList>
            <consortium name="The Broad Institute Genomics Platform"/>
            <person name="Neafsey D.E."/>
            <person name="Besansky N."/>
            <person name="Howell P."/>
            <person name="Walton C."/>
            <person name="Young S.K."/>
            <person name="Zeng Q."/>
            <person name="Gargeya S."/>
            <person name="Fitzgerald M."/>
            <person name="Haas B."/>
            <person name="Abouelleil A."/>
            <person name="Allen A.W."/>
            <person name="Alvarado L."/>
            <person name="Arachchi H.M."/>
            <person name="Berlin A.M."/>
            <person name="Chapman S.B."/>
            <person name="Gainer-Dewar J."/>
            <person name="Goldberg J."/>
            <person name="Griggs A."/>
            <person name="Gujja S."/>
            <person name="Hansen M."/>
            <person name="Howarth C."/>
            <person name="Imamovic A."/>
            <person name="Ireland A."/>
            <person name="Larimer J."/>
            <person name="McCowan C."/>
            <person name="Murphy C."/>
            <person name="Pearson M."/>
            <person name="Poon T.W."/>
            <person name="Priest M."/>
            <person name="Roberts A."/>
            <person name="Saif S."/>
            <person name="Shea T."/>
            <person name="Sisk P."/>
            <person name="Sykes S."/>
            <person name="Wortman J."/>
            <person name="Nusbaum C."/>
            <person name="Birren B."/>
        </authorList>
    </citation>
    <scope>NUCLEOTIDE SEQUENCE [LARGE SCALE GENOMIC DNA]</scope>
    <source>
        <strain evidence="4">A-37</strain>
    </source>
</reference>
<name>A0A182MS33_9DIPT</name>
<dbReference type="Proteomes" id="UP000075883">
    <property type="component" value="Unassembled WGS sequence"/>
</dbReference>
<dbReference type="EMBL" id="AXCM01010182">
    <property type="status" value="NOT_ANNOTATED_CDS"/>
    <property type="molecule type" value="Genomic_DNA"/>
</dbReference>
<evidence type="ECO:0000256" key="2">
    <source>
        <dbReference type="SAM" id="Phobius"/>
    </source>
</evidence>
<dbReference type="VEuPathDB" id="VectorBase:ACUA024918"/>
<keyword evidence="2" id="KW-1133">Transmembrane helix</keyword>
<keyword evidence="4" id="KW-1185">Reference proteome</keyword>